<evidence type="ECO:0000313" key="2">
    <source>
        <dbReference type="EMBL" id="CAE8598807.1"/>
    </source>
</evidence>
<feature type="non-terminal residue" evidence="2">
    <location>
        <position position="231"/>
    </location>
</feature>
<evidence type="ECO:0000313" key="3">
    <source>
        <dbReference type="Proteomes" id="UP000654075"/>
    </source>
</evidence>
<protein>
    <recommendedName>
        <fullName evidence="1">Fungal lipase-type domain-containing protein</fullName>
    </recommendedName>
</protein>
<dbReference type="SUPFAM" id="SSF53474">
    <property type="entry name" value="alpha/beta-Hydrolases"/>
    <property type="match status" value="1"/>
</dbReference>
<evidence type="ECO:0000259" key="1">
    <source>
        <dbReference type="Pfam" id="PF01764"/>
    </source>
</evidence>
<dbReference type="InterPro" id="IPR002921">
    <property type="entry name" value="Fungal_lipase-type"/>
</dbReference>
<sequence length="231" mass="25747">DIIADIDLFAGIAVLQAFNNMYPILSTMSRSTTQWLLGKLLLRGWFNMERYWSPLFKEAERLKAVSDIDGYQLLVTGHSLGGVFAAITGAHIDRPVIAFSPPGEMYNIERLQTDERTLQSELVTIQPHDDVVPMLDRQAGFTQFIECHSSNPAKCHSILRTTGELFAMCEDPRRRNATELLLELGYNATATKLLRELGYTGTTEQGPANATELLQELGYNATTELGYNATT</sequence>
<dbReference type="EMBL" id="CAJNNV010010591">
    <property type="protein sequence ID" value="CAE8598807.1"/>
    <property type="molecule type" value="Genomic_DNA"/>
</dbReference>
<dbReference type="InterPro" id="IPR029058">
    <property type="entry name" value="AB_hydrolase_fold"/>
</dbReference>
<gene>
    <name evidence="2" type="ORF">PGLA1383_LOCUS17206</name>
</gene>
<accession>A0A813EE59</accession>
<dbReference type="Gene3D" id="3.40.50.1820">
    <property type="entry name" value="alpha/beta hydrolase"/>
    <property type="match status" value="1"/>
</dbReference>
<dbReference type="GO" id="GO:0006629">
    <property type="term" value="P:lipid metabolic process"/>
    <property type="evidence" value="ECO:0007669"/>
    <property type="project" value="InterPro"/>
</dbReference>
<dbReference type="Proteomes" id="UP000654075">
    <property type="component" value="Unassembled WGS sequence"/>
</dbReference>
<organism evidence="2 3">
    <name type="scientific">Polarella glacialis</name>
    <name type="common">Dinoflagellate</name>
    <dbReference type="NCBI Taxonomy" id="89957"/>
    <lineage>
        <taxon>Eukaryota</taxon>
        <taxon>Sar</taxon>
        <taxon>Alveolata</taxon>
        <taxon>Dinophyceae</taxon>
        <taxon>Suessiales</taxon>
        <taxon>Suessiaceae</taxon>
        <taxon>Polarella</taxon>
    </lineage>
</organism>
<reference evidence="2" key="1">
    <citation type="submission" date="2021-02" db="EMBL/GenBank/DDBJ databases">
        <authorList>
            <person name="Dougan E. K."/>
            <person name="Rhodes N."/>
            <person name="Thang M."/>
            <person name="Chan C."/>
        </authorList>
    </citation>
    <scope>NUCLEOTIDE SEQUENCE</scope>
</reference>
<comment type="caution">
    <text evidence="2">The sequence shown here is derived from an EMBL/GenBank/DDBJ whole genome shotgun (WGS) entry which is preliminary data.</text>
</comment>
<feature type="domain" description="Fungal lipase-type" evidence="1">
    <location>
        <begin position="43"/>
        <end position="94"/>
    </location>
</feature>
<dbReference type="Pfam" id="PF01764">
    <property type="entry name" value="Lipase_3"/>
    <property type="match status" value="1"/>
</dbReference>
<name>A0A813EE59_POLGL</name>
<proteinExistence type="predicted"/>
<keyword evidence="3" id="KW-1185">Reference proteome</keyword>
<dbReference type="OrthoDB" id="58570at2759"/>
<dbReference type="AlphaFoldDB" id="A0A813EE59"/>